<keyword evidence="1" id="KW-0812">Transmembrane</keyword>
<keyword evidence="1" id="KW-0472">Membrane</keyword>
<comment type="caution">
    <text evidence="2">The sequence shown here is derived from an EMBL/GenBank/DDBJ whole genome shotgun (WGS) entry which is preliminary data.</text>
</comment>
<evidence type="ECO:0000313" key="3">
    <source>
        <dbReference type="Proteomes" id="UP000195440"/>
    </source>
</evidence>
<dbReference type="Proteomes" id="UP000195440">
    <property type="component" value="Unassembled WGS sequence"/>
</dbReference>
<evidence type="ECO:0000313" key="2">
    <source>
        <dbReference type="EMBL" id="OUM72452.1"/>
    </source>
</evidence>
<name>A0A1Y3P136_9PSED</name>
<evidence type="ECO:0000256" key="1">
    <source>
        <dbReference type="SAM" id="Phobius"/>
    </source>
</evidence>
<gene>
    <name evidence="2" type="ORF">AUC60_17920</name>
</gene>
<sequence length="67" mass="7859">MNTLTANHSFDASKDDYPQWLAFLDIDLCSPWVAFVFVFMLFLLMISSWLLAQYIGIRHFRFLPGRA</sequence>
<protein>
    <submittedName>
        <fullName evidence="2">Uncharacterized protein</fullName>
    </submittedName>
</protein>
<accession>A0A1Y3P136</accession>
<feature type="transmembrane region" description="Helical" evidence="1">
    <location>
        <begin position="32"/>
        <end position="52"/>
    </location>
</feature>
<dbReference type="EMBL" id="LOHF01000016">
    <property type="protein sequence ID" value="OUM72452.1"/>
    <property type="molecule type" value="Genomic_DNA"/>
</dbReference>
<proteinExistence type="predicted"/>
<dbReference type="AlphaFoldDB" id="A0A1Y3P136"/>
<organism evidence="2 3">
    <name type="scientific">Pseudomonas caspiana</name>
    <dbReference type="NCBI Taxonomy" id="1451454"/>
    <lineage>
        <taxon>Bacteria</taxon>
        <taxon>Pseudomonadati</taxon>
        <taxon>Pseudomonadota</taxon>
        <taxon>Gammaproteobacteria</taxon>
        <taxon>Pseudomonadales</taxon>
        <taxon>Pseudomonadaceae</taxon>
        <taxon>Pseudomonas</taxon>
    </lineage>
</organism>
<keyword evidence="3" id="KW-1185">Reference proteome</keyword>
<reference evidence="2 3" key="1">
    <citation type="journal article" date="2017" name="Syst. Appl. Microbiol.">
        <title>Pseudomonas caspiana sp. nov., a citrus pathogen in the Pseudomonas syringae phylogenetic group.</title>
        <authorList>
            <person name="Busquets A."/>
            <person name="Gomila M."/>
            <person name="Beiki F."/>
            <person name="Mulet M."/>
            <person name="Rahimian H."/>
            <person name="Garcia-Valdes E."/>
            <person name="Lalucat J."/>
        </authorList>
    </citation>
    <scope>NUCLEOTIDE SEQUENCE [LARGE SCALE GENOMIC DNA]</scope>
    <source>
        <strain evidence="2 3">FBF102</strain>
    </source>
</reference>
<keyword evidence="1" id="KW-1133">Transmembrane helix</keyword>